<evidence type="ECO:0000313" key="1">
    <source>
        <dbReference type="EMBL" id="PVH94211.1"/>
    </source>
</evidence>
<reference evidence="1 2" key="1">
    <citation type="journal article" date="2018" name="Sci. Rep.">
        <title>Comparative genomics provides insights into the lifestyle and reveals functional heterogeneity of dark septate endophytic fungi.</title>
        <authorList>
            <person name="Knapp D.G."/>
            <person name="Nemeth J.B."/>
            <person name="Barry K."/>
            <person name="Hainaut M."/>
            <person name="Henrissat B."/>
            <person name="Johnson J."/>
            <person name="Kuo A."/>
            <person name="Lim J.H.P."/>
            <person name="Lipzen A."/>
            <person name="Nolan M."/>
            <person name="Ohm R.A."/>
            <person name="Tamas L."/>
            <person name="Grigoriev I.V."/>
            <person name="Spatafora J.W."/>
            <person name="Nagy L.G."/>
            <person name="Kovacs G.M."/>
        </authorList>
    </citation>
    <scope>NUCLEOTIDE SEQUENCE [LARGE SCALE GENOMIC DNA]</scope>
    <source>
        <strain evidence="1 2">DSE2036</strain>
    </source>
</reference>
<organism evidence="1 2">
    <name type="scientific">Periconia macrospinosa</name>
    <dbReference type="NCBI Taxonomy" id="97972"/>
    <lineage>
        <taxon>Eukaryota</taxon>
        <taxon>Fungi</taxon>
        <taxon>Dikarya</taxon>
        <taxon>Ascomycota</taxon>
        <taxon>Pezizomycotina</taxon>
        <taxon>Dothideomycetes</taxon>
        <taxon>Pleosporomycetidae</taxon>
        <taxon>Pleosporales</taxon>
        <taxon>Massarineae</taxon>
        <taxon>Periconiaceae</taxon>
        <taxon>Periconia</taxon>
    </lineage>
</organism>
<evidence type="ECO:0000313" key="2">
    <source>
        <dbReference type="Proteomes" id="UP000244855"/>
    </source>
</evidence>
<dbReference type="AlphaFoldDB" id="A0A2V1D843"/>
<accession>A0A2V1D843</accession>
<proteinExistence type="predicted"/>
<dbReference type="OrthoDB" id="3786465at2759"/>
<dbReference type="Proteomes" id="UP000244855">
    <property type="component" value="Unassembled WGS sequence"/>
</dbReference>
<dbReference type="EMBL" id="KZ805545">
    <property type="protein sequence ID" value="PVH94211.1"/>
    <property type="molecule type" value="Genomic_DNA"/>
</dbReference>
<name>A0A2V1D843_9PLEO</name>
<protein>
    <submittedName>
        <fullName evidence="1">Uncharacterized protein</fullName>
    </submittedName>
</protein>
<keyword evidence="2" id="KW-1185">Reference proteome</keyword>
<sequence>MNSETAQRGLQLEIVGHHVYQEQKRYLVRYSRAEHHCATHALLPSNSIASNLLDAYVETTSTDLSAEQNQGGPNIHFNNIHQVLDMAYLKVVGGDSEESQSAGFYDCFILLQWKDEANNLRETWEFIQTLVNLMDPDHAMSLLGLWSVIAERRHDDLVANRMEKIDDVLGKPGWQYV</sequence>
<gene>
    <name evidence="1" type="ORF">DM02DRAFT_732652</name>
</gene>